<dbReference type="OrthoDB" id="10549715at2759"/>
<feature type="region of interest" description="Disordered" evidence="1">
    <location>
        <begin position="62"/>
        <end position="109"/>
    </location>
</feature>
<evidence type="ECO:0000313" key="2">
    <source>
        <dbReference type="EMBL" id="GFU00598.1"/>
    </source>
</evidence>
<evidence type="ECO:0000256" key="1">
    <source>
        <dbReference type="SAM" id="MobiDB-lite"/>
    </source>
</evidence>
<dbReference type="EMBL" id="BMAW01076232">
    <property type="protein sequence ID" value="GFU00598.1"/>
    <property type="molecule type" value="Genomic_DNA"/>
</dbReference>
<dbReference type="Proteomes" id="UP000887013">
    <property type="component" value="Unassembled WGS sequence"/>
</dbReference>
<dbReference type="AlphaFoldDB" id="A0A8X6Q7Z0"/>
<organism evidence="2 3">
    <name type="scientific">Nephila pilipes</name>
    <name type="common">Giant wood spider</name>
    <name type="synonym">Nephila maculata</name>
    <dbReference type="NCBI Taxonomy" id="299642"/>
    <lineage>
        <taxon>Eukaryota</taxon>
        <taxon>Metazoa</taxon>
        <taxon>Ecdysozoa</taxon>
        <taxon>Arthropoda</taxon>
        <taxon>Chelicerata</taxon>
        <taxon>Arachnida</taxon>
        <taxon>Araneae</taxon>
        <taxon>Araneomorphae</taxon>
        <taxon>Entelegynae</taxon>
        <taxon>Araneoidea</taxon>
        <taxon>Nephilidae</taxon>
        <taxon>Nephila</taxon>
    </lineage>
</organism>
<keyword evidence="3" id="KW-1185">Reference proteome</keyword>
<sequence>MCACVCKSTLFVKISLIQVKRNSANSRFHDKGTQEYQRPDQCPAYLPFVLFRRYRVGREKGERDIKGGTGIERRREDLAHLHTSPDSPTSEVGGLRQPKEDPFTTKPRHQSETFNMQFPTELWEEVQRSAKCRRKWEKQGWTKVETTGSVAPWQYYK</sequence>
<reference evidence="2" key="1">
    <citation type="submission" date="2020-08" db="EMBL/GenBank/DDBJ databases">
        <title>Multicomponent nature underlies the extraordinary mechanical properties of spider dragline silk.</title>
        <authorList>
            <person name="Kono N."/>
            <person name="Nakamura H."/>
            <person name="Mori M."/>
            <person name="Yoshida Y."/>
            <person name="Ohtoshi R."/>
            <person name="Malay A.D."/>
            <person name="Moran D.A.P."/>
            <person name="Tomita M."/>
            <person name="Numata K."/>
            <person name="Arakawa K."/>
        </authorList>
    </citation>
    <scope>NUCLEOTIDE SEQUENCE</scope>
</reference>
<name>A0A8X6Q7Z0_NEPPI</name>
<feature type="compositionally biased region" description="Basic and acidic residues" evidence="1">
    <location>
        <begin position="62"/>
        <end position="80"/>
    </location>
</feature>
<proteinExistence type="predicted"/>
<accession>A0A8X6Q7Z0</accession>
<protein>
    <submittedName>
        <fullName evidence="2">Uncharacterized protein</fullName>
    </submittedName>
</protein>
<comment type="caution">
    <text evidence="2">The sequence shown here is derived from an EMBL/GenBank/DDBJ whole genome shotgun (WGS) entry which is preliminary data.</text>
</comment>
<gene>
    <name evidence="2" type="ORF">NPIL_264391</name>
</gene>
<evidence type="ECO:0000313" key="3">
    <source>
        <dbReference type="Proteomes" id="UP000887013"/>
    </source>
</evidence>